<keyword evidence="4" id="KW-1185">Reference proteome</keyword>
<comment type="caution">
    <text evidence="3">The sequence shown here is derived from an EMBL/GenBank/DDBJ whole genome shotgun (WGS) entry which is preliminary data.</text>
</comment>
<sequence length="510" mass="55794">MPNSVLWVCLVAIWLFVLVPMVIQGRPEIRKSTPVAAATRVIKRGEDAVRRRRVGAGSHPHDPDYQPKGRPKRTASAARLGEADSDKADETADVEAEKVESEAVDPSRVPGKVPNRKRTRRTVAARMRRVVSVTTSRPEVDEITEVIPAVGADESAPARATAGSLVDDDAIIEAEIVDDEVRIVEVETVEVIDVETTERIDLVGDDSPTQKIDKVVDEPTVPTLFDLDEDSATTTAVAEAADEVDEPVVESAADSTDDADETVSAVVDETADESGEEPVAESEIDTAAETDTAAEVDVEAAAVADDKDLDDEADDDLVDDLNEVDDDDGDEGDGPSAQWDDVDPNELTQVMMTRPGRGGYDPEVDRQRLELKYKERQRVLVTLVVLTLLAVGAGVLFSTPGWIAAGVAGFSLVAYLVFLRRAVTTEAQVRNRRLERLERNRREEVARRRRDIVELSEGDVAPPPRPRVRRPSGMQVVAIDDEDPAFDHLPVYQQPRMMRADDDYRRAAVG</sequence>
<reference evidence="4" key="1">
    <citation type="submission" date="2019-06" db="EMBL/GenBank/DDBJ databases">
        <title>Gordonia isolated from sludge of a wastewater treatment plant.</title>
        <authorList>
            <person name="Tamura T."/>
            <person name="Aoyama K."/>
            <person name="Kang Y."/>
            <person name="Saito S."/>
            <person name="Akiyama N."/>
            <person name="Yazawa K."/>
            <person name="Gonoi T."/>
            <person name="Mikami Y."/>
        </authorList>
    </citation>
    <scope>NUCLEOTIDE SEQUENCE [LARGE SCALE GENOMIC DNA]</scope>
    <source>
        <strain evidence="4">NBRC 107697</strain>
    </source>
</reference>
<feature type="region of interest" description="Disordered" evidence="1">
    <location>
        <begin position="319"/>
        <end position="342"/>
    </location>
</feature>
<dbReference type="AlphaFoldDB" id="A0A7I9UUW9"/>
<feature type="transmembrane region" description="Helical" evidence="2">
    <location>
        <begin position="403"/>
        <end position="423"/>
    </location>
</feature>
<evidence type="ECO:0000313" key="4">
    <source>
        <dbReference type="Proteomes" id="UP000444980"/>
    </source>
</evidence>
<keyword evidence="2" id="KW-0472">Membrane</keyword>
<evidence type="ECO:0008006" key="5">
    <source>
        <dbReference type="Google" id="ProtNLM"/>
    </source>
</evidence>
<feature type="transmembrane region" description="Helical" evidence="2">
    <location>
        <begin position="379"/>
        <end position="397"/>
    </location>
</feature>
<keyword evidence="2" id="KW-0812">Transmembrane</keyword>
<feature type="compositionally biased region" description="Basic and acidic residues" evidence="1">
    <location>
        <begin position="81"/>
        <end position="101"/>
    </location>
</feature>
<organism evidence="3 4">
    <name type="scientific">Gordonia crocea</name>
    <dbReference type="NCBI Taxonomy" id="589162"/>
    <lineage>
        <taxon>Bacteria</taxon>
        <taxon>Bacillati</taxon>
        <taxon>Actinomycetota</taxon>
        <taxon>Actinomycetes</taxon>
        <taxon>Mycobacteriales</taxon>
        <taxon>Gordoniaceae</taxon>
        <taxon>Gordonia</taxon>
    </lineage>
</organism>
<feature type="compositionally biased region" description="Acidic residues" evidence="1">
    <location>
        <begin position="319"/>
        <end position="333"/>
    </location>
</feature>
<feature type="compositionally biased region" description="Acidic residues" evidence="1">
    <location>
        <begin position="269"/>
        <end position="284"/>
    </location>
</feature>
<protein>
    <recommendedName>
        <fullName evidence="5">Transmembrane protein</fullName>
    </recommendedName>
</protein>
<evidence type="ECO:0000256" key="1">
    <source>
        <dbReference type="SAM" id="MobiDB-lite"/>
    </source>
</evidence>
<dbReference type="EMBL" id="BJOU01000001">
    <property type="protein sequence ID" value="GED97004.1"/>
    <property type="molecule type" value="Genomic_DNA"/>
</dbReference>
<evidence type="ECO:0000313" key="3">
    <source>
        <dbReference type="EMBL" id="GED97004.1"/>
    </source>
</evidence>
<feature type="region of interest" description="Disordered" evidence="1">
    <location>
        <begin position="46"/>
        <end position="121"/>
    </location>
</feature>
<dbReference type="NCBIfam" id="NF045516">
    <property type="entry name" value="GlpR"/>
    <property type="match status" value="1"/>
</dbReference>
<name>A0A7I9UUW9_9ACTN</name>
<dbReference type="InterPro" id="IPR053779">
    <property type="entry name" value="GlpR"/>
</dbReference>
<gene>
    <name evidence="3" type="ORF">nbrc107697_10430</name>
</gene>
<dbReference type="RefSeq" id="WP_186343306.1">
    <property type="nucleotide sequence ID" value="NZ_BJOU01000001.1"/>
</dbReference>
<accession>A0A7I9UUW9</accession>
<dbReference type="Proteomes" id="UP000444980">
    <property type="component" value="Unassembled WGS sequence"/>
</dbReference>
<keyword evidence="2" id="KW-1133">Transmembrane helix</keyword>
<evidence type="ECO:0000256" key="2">
    <source>
        <dbReference type="SAM" id="Phobius"/>
    </source>
</evidence>
<proteinExistence type="predicted"/>
<feature type="region of interest" description="Disordered" evidence="1">
    <location>
        <begin position="242"/>
        <end position="284"/>
    </location>
</feature>
<feature type="transmembrane region" description="Helical" evidence="2">
    <location>
        <begin position="6"/>
        <end position="23"/>
    </location>
</feature>